<dbReference type="OrthoDB" id="5293434at2"/>
<comment type="caution">
    <text evidence="1">The sequence shown here is derived from an EMBL/GenBank/DDBJ whole genome shotgun (WGS) entry which is preliminary data.</text>
</comment>
<dbReference type="Proteomes" id="UP000234341">
    <property type="component" value="Unassembled WGS sequence"/>
</dbReference>
<sequence>MNHLQSDAPATVAMSTAVSEMRHVDREIQLAAYNAAFTELGLRFRWDAPMFDWLCGIDCEKTRVTRYIEQYHAHLLNAYDAPFLSQLIFDKKNEYLRGMAGAGAN</sequence>
<protein>
    <submittedName>
        <fullName evidence="1">LysR family transcriptional regulator</fullName>
    </submittedName>
</protein>
<accession>A0A2N5CA32</accession>
<gene>
    <name evidence="1" type="ORF">CYJ10_17430</name>
</gene>
<dbReference type="RefSeq" id="WP_101682744.1">
    <property type="nucleotide sequence ID" value="NZ_PJRP01000008.1"/>
</dbReference>
<evidence type="ECO:0000313" key="2">
    <source>
        <dbReference type="Proteomes" id="UP000234341"/>
    </source>
</evidence>
<dbReference type="InterPro" id="IPR023198">
    <property type="entry name" value="PGP-like_dom2"/>
</dbReference>
<proteinExistence type="predicted"/>
<dbReference type="AlphaFoldDB" id="A0A2N5CA32"/>
<reference evidence="1 2" key="1">
    <citation type="submission" date="2017-12" db="EMBL/GenBank/DDBJ databases">
        <title>Genome sequence of the active heterotrophic nitrifier-denitrifier, Cupriavidus pauculus UM1.</title>
        <authorList>
            <person name="Putonti C."/>
            <person name="Castignetti D."/>
        </authorList>
    </citation>
    <scope>NUCLEOTIDE SEQUENCE [LARGE SCALE GENOMIC DNA]</scope>
    <source>
        <strain evidence="1 2">UM1</strain>
    </source>
</reference>
<evidence type="ECO:0000313" key="1">
    <source>
        <dbReference type="EMBL" id="PLP99088.1"/>
    </source>
</evidence>
<organism evidence="1 2">
    <name type="scientific">Cupriavidus pauculus</name>
    <dbReference type="NCBI Taxonomy" id="82633"/>
    <lineage>
        <taxon>Bacteria</taxon>
        <taxon>Pseudomonadati</taxon>
        <taxon>Pseudomonadota</taxon>
        <taxon>Betaproteobacteria</taxon>
        <taxon>Burkholderiales</taxon>
        <taxon>Burkholderiaceae</taxon>
        <taxon>Cupriavidus</taxon>
    </lineage>
</organism>
<dbReference type="Gene3D" id="1.10.150.240">
    <property type="entry name" value="Putative phosphatase, domain 2"/>
    <property type="match status" value="1"/>
</dbReference>
<name>A0A2N5CA32_9BURK</name>
<dbReference type="EMBL" id="PJRP01000008">
    <property type="protein sequence ID" value="PLP99088.1"/>
    <property type="molecule type" value="Genomic_DNA"/>
</dbReference>